<dbReference type="AlphaFoldDB" id="A0A3N0XHW3"/>
<evidence type="ECO:0000256" key="1">
    <source>
        <dbReference type="SAM" id="MobiDB-lite"/>
    </source>
</evidence>
<evidence type="ECO:0000313" key="2">
    <source>
        <dbReference type="EMBL" id="ROI32511.1"/>
    </source>
</evidence>
<organism evidence="2 3">
    <name type="scientific">Anabarilius grahami</name>
    <name type="common">Kanglang fish</name>
    <name type="synonym">Barilius grahami</name>
    <dbReference type="NCBI Taxonomy" id="495550"/>
    <lineage>
        <taxon>Eukaryota</taxon>
        <taxon>Metazoa</taxon>
        <taxon>Chordata</taxon>
        <taxon>Craniata</taxon>
        <taxon>Vertebrata</taxon>
        <taxon>Euteleostomi</taxon>
        <taxon>Actinopterygii</taxon>
        <taxon>Neopterygii</taxon>
        <taxon>Teleostei</taxon>
        <taxon>Ostariophysi</taxon>
        <taxon>Cypriniformes</taxon>
        <taxon>Xenocyprididae</taxon>
        <taxon>Xenocypridinae</taxon>
        <taxon>Xenocypridinae incertae sedis</taxon>
        <taxon>Anabarilius</taxon>
    </lineage>
</organism>
<dbReference type="OrthoDB" id="775972at2759"/>
<sequence length="112" mass="12596">MKEYTDRQRHAKSPKIPVGSFVRIRKPGIIKKGHSKFTPPLKVVAQKGPATYLLGDGRAWNAIHLAPTSPCVTTSDTSLMRNRHNYGSMEKTDQDDQSEDKTDQDDQSEDEL</sequence>
<protein>
    <submittedName>
        <fullName evidence="2">Uncharacterized protein</fullName>
    </submittedName>
</protein>
<name>A0A3N0XHW3_ANAGA</name>
<dbReference type="EMBL" id="RJVU01072650">
    <property type="protein sequence ID" value="ROI32511.1"/>
    <property type="molecule type" value="Genomic_DNA"/>
</dbReference>
<feature type="region of interest" description="Disordered" evidence="1">
    <location>
        <begin position="72"/>
        <end position="112"/>
    </location>
</feature>
<gene>
    <name evidence="2" type="ORF">DPX16_0397</name>
</gene>
<evidence type="ECO:0000313" key="3">
    <source>
        <dbReference type="Proteomes" id="UP000281406"/>
    </source>
</evidence>
<feature type="compositionally biased region" description="Acidic residues" evidence="1">
    <location>
        <begin position="93"/>
        <end position="112"/>
    </location>
</feature>
<proteinExistence type="predicted"/>
<comment type="caution">
    <text evidence="2">The sequence shown here is derived from an EMBL/GenBank/DDBJ whole genome shotgun (WGS) entry which is preliminary data.</text>
</comment>
<reference evidence="2 3" key="1">
    <citation type="submission" date="2018-10" db="EMBL/GenBank/DDBJ databases">
        <title>Genome assembly for a Yunnan-Guizhou Plateau 3E fish, Anabarilius grahami (Regan), and its evolutionary and genetic applications.</title>
        <authorList>
            <person name="Jiang W."/>
        </authorList>
    </citation>
    <scope>NUCLEOTIDE SEQUENCE [LARGE SCALE GENOMIC DNA]</scope>
    <source>
        <strain evidence="2">AG-KIZ</strain>
        <tissue evidence="2">Muscle</tissue>
    </source>
</reference>
<accession>A0A3N0XHW3</accession>
<feature type="region of interest" description="Disordered" evidence="1">
    <location>
        <begin position="1"/>
        <end position="20"/>
    </location>
</feature>
<dbReference type="Proteomes" id="UP000281406">
    <property type="component" value="Unassembled WGS sequence"/>
</dbReference>
<keyword evidence="3" id="KW-1185">Reference proteome</keyword>